<feature type="domain" description="BetI-type transcriptional repressor C-terminal" evidence="1">
    <location>
        <begin position="40"/>
        <end position="129"/>
    </location>
</feature>
<organism evidence="2 3">
    <name type="scientific">Frondihabitans australicus</name>
    <dbReference type="NCBI Taxonomy" id="386892"/>
    <lineage>
        <taxon>Bacteria</taxon>
        <taxon>Bacillati</taxon>
        <taxon>Actinomycetota</taxon>
        <taxon>Actinomycetes</taxon>
        <taxon>Micrococcales</taxon>
        <taxon>Microbacteriaceae</taxon>
        <taxon>Frondihabitans</taxon>
    </lineage>
</organism>
<proteinExistence type="predicted"/>
<protein>
    <submittedName>
        <fullName evidence="2">Acyl-CoA dehydrogenase-like protein</fullName>
    </submittedName>
</protein>
<accession>A0A495II71</accession>
<dbReference type="SUPFAM" id="SSF48498">
    <property type="entry name" value="Tetracyclin repressor-like, C-terminal domain"/>
    <property type="match status" value="1"/>
</dbReference>
<comment type="caution">
    <text evidence="2">The sequence shown here is derived from an EMBL/GenBank/DDBJ whole genome shotgun (WGS) entry which is preliminary data.</text>
</comment>
<dbReference type="InterPro" id="IPR036271">
    <property type="entry name" value="Tet_transcr_reg_TetR-rel_C_sf"/>
</dbReference>
<evidence type="ECO:0000313" key="3">
    <source>
        <dbReference type="Proteomes" id="UP000280008"/>
    </source>
</evidence>
<dbReference type="Proteomes" id="UP000280008">
    <property type="component" value="Unassembled WGS sequence"/>
</dbReference>
<dbReference type="Pfam" id="PF13977">
    <property type="entry name" value="TetR_C_6"/>
    <property type="match status" value="1"/>
</dbReference>
<reference evidence="2 3" key="1">
    <citation type="submission" date="2018-10" db="EMBL/GenBank/DDBJ databases">
        <title>Sequencing the genomes of 1000 actinobacteria strains.</title>
        <authorList>
            <person name="Klenk H.-P."/>
        </authorList>
    </citation>
    <scope>NUCLEOTIDE SEQUENCE [LARGE SCALE GENOMIC DNA]</scope>
    <source>
        <strain evidence="2 3">DSM 17894</strain>
    </source>
</reference>
<keyword evidence="3" id="KW-1185">Reference proteome</keyword>
<dbReference type="Gene3D" id="1.10.357.10">
    <property type="entry name" value="Tetracycline Repressor, domain 2"/>
    <property type="match status" value="1"/>
</dbReference>
<dbReference type="InterPro" id="IPR039538">
    <property type="entry name" value="BetI_C"/>
</dbReference>
<name>A0A495II71_9MICO</name>
<evidence type="ECO:0000259" key="1">
    <source>
        <dbReference type="Pfam" id="PF13977"/>
    </source>
</evidence>
<dbReference type="AlphaFoldDB" id="A0A495II71"/>
<sequence>MTNAFPTWDSLLVATLDRWNGQRIRPIFPVAEHHGAVVFLRTIVQANIADPALMRALSACVNIAATPSHPLASHLQRAWRDFHAFVMHQLATDIEAGREPDTMQPARGAEQLIALYEGLQLQSMVRPGMDLLDAFDRAVTRLRDGWANTYTPPVWNLDDDLQ</sequence>
<gene>
    <name evidence="2" type="ORF">C8E83_1936</name>
</gene>
<dbReference type="EMBL" id="RBKS01000001">
    <property type="protein sequence ID" value="RKR74806.1"/>
    <property type="molecule type" value="Genomic_DNA"/>
</dbReference>
<evidence type="ECO:0000313" key="2">
    <source>
        <dbReference type="EMBL" id="RKR74806.1"/>
    </source>
</evidence>